<dbReference type="AlphaFoldDB" id="A0A8R2D184"/>
<proteinExistence type="predicted"/>
<dbReference type="EnsemblMetazoa" id="XM_016800744.1">
    <property type="protein sequence ID" value="XP_016656233.1"/>
    <property type="gene ID" value="LOC107882424"/>
</dbReference>
<keyword evidence="3" id="KW-0862">Zinc</keyword>
<reference evidence="8" key="1">
    <citation type="submission" date="2010-06" db="EMBL/GenBank/DDBJ databases">
        <authorList>
            <person name="Jiang H."/>
            <person name="Abraham K."/>
            <person name="Ali S."/>
            <person name="Alsbrooks S.L."/>
            <person name="Anim B.N."/>
            <person name="Anosike U.S."/>
            <person name="Attaway T."/>
            <person name="Bandaranaike D.P."/>
            <person name="Battles P.K."/>
            <person name="Bell S.N."/>
            <person name="Bell A.V."/>
            <person name="Beltran B."/>
            <person name="Bickham C."/>
            <person name="Bustamante Y."/>
            <person name="Caleb T."/>
            <person name="Canada A."/>
            <person name="Cardenas V."/>
            <person name="Carter K."/>
            <person name="Chacko J."/>
            <person name="Chandrabose M.N."/>
            <person name="Chavez D."/>
            <person name="Chavez A."/>
            <person name="Chen L."/>
            <person name="Chu H.-S."/>
            <person name="Claassen K.J."/>
            <person name="Cockrell R."/>
            <person name="Collins M."/>
            <person name="Cooper J.A."/>
            <person name="Cree A."/>
            <person name="Curry S.M."/>
            <person name="Da Y."/>
            <person name="Dao M.D."/>
            <person name="Das B."/>
            <person name="Davila M.-L."/>
            <person name="Davy-Carroll L."/>
            <person name="Denson S."/>
            <person name="Dinh H."/>
            <person name="Ebong V.E."/>
            <person name="Edwards J.R."/>
            <person name="Egan A."/>
            <person name="El-Daye J."/>
            <person name="Escobedo L."/>
            <person name="Fernandez S."/>
            <person name="Fernando P.R."/>
            <person name="Flagg N."/>
            <person name="Forbes L.D."/>
            <person name="Fowler R.G."/>
            <person name="Fu Q."/>
            <person name="Gabisi R.A."/>
            <person name="Ganer J."/>
            <person name="Garbino Pronczuk A."/>
            <person name="Garcia R.M."/>
            <person name="Garner T."/>
            <person name="Garrett T.E."/>
            <person name="Gonzalez D.A."/>
            <person name="Hamid H."/>
            <person name="Hawkins E.S."/>
            <person name="Hirani K."/>
            <person name="Hogues M.E."/>
            <person name="Hollins B."/>
            <person name="Hsiao C.-H."/>
            <person name="Jabil R."/>
            <person name="James M.L."/>
            <person name="Jhangiani S.N."/>
            <person name="Johnson B."/>
            <person name="Johnson Q."/>
            <person name="Joshi V."/>
            <person name="Kalu J.B."/>
            <person name="Kam C."/>
            <person name="Kashfia A."/>
            <person name="Keebler J."/>
            <person name="Kisamo H."/>
            <person name="Kovar C.L."/>
            <person name="Lago L.A."/>
            <person name="Lai C.-Y."/>
            <person name="Laidlaw J."/>
            <person name="Lara F."/>
            <person name="Le T.-K."/>
            <person name="Lee S.L."/>
            <person name="Legall F.H."/>
            <person name="Lemon S.J."/>
            <person name="Lewis L.R."/>
            <person name="Li B."/>
            <person name="Liu Y."/>
            <person name="Liu Y.-S."/>
            <person name="Lopez J."/>
            <person name="Lozado R.J."/>
            <person name="Lu J."/>
            <person name="Madu R.C."/>
            <person name="Maheshwari M."/>
            <person name="Maheshwari R."/>
            <person name="Malloy K."/>
            <person name="Martinez E."/>
            <person name="Mathew T."/>
            <person name="Mercado I.C."/>
            <person name="Mercado C."/>
            <person name="Meyer B."/>
            <person name="Montgomery K."/>
            <person name="Morgan M.B."/>
            <person name="Munidasa M."/>
            <person name="Nazareth L.V."/>
            <person name="Nelson J."/>
            <person name="Ng B.M."/>
            <person name="Nguyen N.B."/>
            <person name="Nguyen P.Q."/>
            <person name="Nguyen T."/>
            <person name="Obregon M."/>
            <person name="Okwuonu G.O."/>
            <person name="Onwere C.G."/>
            <person name="Orozco G."/>
            <person name="Parra A."/>
            <person name="Patel S."/>
            <person name="Patil S."/>
            <person name="Perez A."/>
            <person name="Perez Y."/>
            <person name="Pham C."/>
            <person name="Primus E.L."/>
            <person name="Pu L.-L."/>
            <person name="Puazo M."/>
            <person name="Qin X."/>
            <person name="Quiroz J.B."/>
            <person name="Reese J."/>
            <person name="Richards S."/>
            <person name="Rives C.M."/>
            <person name="Robberts R."/>
            <person name="Ruiz S.J."/>
            <person name="Ruiz M.J."/>
            <person name="Santibanez J."/>
            <person name="Schneider B.W."/>
            <person name="Sisson I."/>
            <person name="Smith M."/>
            <person name="Sodergren E."/>
            <person name="Song X.-Z."/>
            <person name="Song B.B."/>
            <person name="Summersgill H."/>
            <person name="Thelus R."/>
            <person name="Thornton R.D."/>
            <person name="Trejos Z.Y."/>
            <person name="Usmani K."/>
            <person name="Vattathil S."/>
            <person name="Villasana D."/>
            <person name="Walker D.L."/>
            <person name="Wang S."/>
            <person name="Wang K."/>
            <person name="White C.S."/>
            <person name="Williams A.C."/>
            <person name="Williamson J."/>
            <person name="Wilson K."/>
            <person name="Woghiren I.O."/>
            <person name="Woodworth J.R."/>
            <person name="Worley K.C."/>
            <person name="Wright R.A."/>
            <person name="Wu W."/>
            <person name="Young L."/>
            <person name="Zhang L."/>
            <person name="Zhang J."/>
            <person name="Zhu Y."/>
            <person name="Muzny D.M."/>
            <person name="Weinstock G."/>
            <person name="Gibbs R.A."/>
        </authorList>
    </citation>
    <scope>NUCLEOTIDE SEQUENCE [LARGE SCALE GENOMIC DNA]</scope>
    <source>
        <strain evidence="8">LSR1</strain>
    </source>
</reference>
<dbReference type="SUPFAM" id="SSF57903">
    <property type="entry name" value="FYVE/PHD zinc finger"/>
    <property type="match status" value="1"/>
</dbReference>
<reference evidence="7" key="2">
    <citation type="submission" date="2022-06" db="UniProtKB">
        <authorList>
            <consortium name="EnsemblMetazoa"/>
        </authorList>
    </citation>
    <scope>IDENTIFICATION</scope>
</reference>
<evidence type="ECO:0000256" key="3">
    <source>
        <dbReference type="ARBA" id="ARBA00022833"/>
    </source>
</evidence>
<dbReference type="Gene3D" id="3.30.40.10">
    <property type="entry name" value="Zinc/RING finger domain, C3HC4 (zinc finger)"/>
    <property type="match status" value="1"/>
</dbReference>
<keyword evidence="2 4" id="KW-0863">Zinc-finger</keyword>
<evidence type="ECO:0000259" key="6">
    <source>
        <dbReference type="PROSITE" id="PS50016"/>
    </source>
</evidence>
<keyword evidence="1" id="KW-0479">Metal-binding</keyword>
<evidence type="ECO:0000313" key="7">
    <source>
        <dbReference type="EnsemblMetazoa" id="XP_016656233.1"/>
    </source>
</evidence>
<protein>
    <recommendedName>
        <fullName evidence="6">PHD-type domain-containing protein</fullName>
    </recommendedName>
</protein>
<dbReference type="GO" id="GO:0008270">
    <property type="term" value="F:zinc ion binding"/>
    <property type="evidence" value="ECO:0007669"/>
    <property type="project" value="UniProtKB-KW"/>
</dbReference>
<evidence type="ECO:0000256" key="2">
    <source>
        <dbReference type="ARBA" id="ARBA00022771"/>
    </source>
</evidence>
<feature type="coiled-coil region" evidence="5">
    <location>
        <begin position="94"/>
        <end position="135"/>
    </location>
</feature>
<evidence type="ECO:0000256" key="5">
    <source>
        <dbReference type="SAM" id="Coils"/>
    </source>
</evidence>
<keyword evidence="8" id="KW-1185">Reference proteome</keyword>
<sequence>MSCSKCDEKFTHNEDTLECNVCATKFHFYCTGVTEANFKKMTKNTKSRFSCVTCQSSDLKTVNDPIAKLDAKMTDIFKSVNFMSKQFDDFNKKLESSLIEMKLLRNDNEKIKTENLRLSNEILEIKQKLDSFEQHNLGISVEIKGIPISPNENCLAIVQQIAKKLNITITTTEATRLSTSNNSYPIIIAKLETAEMRKNLIHSSKKIKLNANMLSVNWSTDNKIFINERLTKDKRILFANTRSTTKEKNYKFVWISNSDILIRKDENTKIIRIKSGKDLLSL</sequence>
<dbReference type="InterPro" id="IPR013083">
    <property type="entry name" value="Znf_RING/FYVE/PHD"/>
</dbReference>
<dbReference type="InterPro" id="IPR019786">
    <property type="entry name" value="Zinc_finger_PHD-type_CS"/>
</dbReference>
<dbReference type="InterPro" id="IPR019787">
    <property type="entry name" value="Znf_PHD-finger"/>
</dbReference>
<dbReference type="Pfam" id="PF25298">
    <property type="entry name" value="Baculo_FP_2nd"/>
    <property type="match status" value="1"/>
</dbReference>
<dbReference type="OMA" id="CTNILEF"/>
<dbReference type="InterPro" id="IPR004941">
    <property type="entry name" value="FP_N"/>
</dbReference>
<dbReference type="OrthoDB" id="10069224at2759"/>
<name>A0A8R2D184_ACYPI</name>
<evidence type="ECO:0000256" key="1">
    <source>
        <dbReference type="ARBA" id="ARBA00022723"/>
    </source>
</evidence>
<dbReference type="PROSITE" id="PS01359">
    <property type="entry name" value="ZF_PHD_1"/>
    <property type="match status" value="1"/>
</dbReference>
<dbReference type="InterPro" id="IPR001965">
    <property type="entry name" value="Znf_PHD"/>
</dbReference>
<dbReference type="GeneID" id="107882424"/>
<dbReference type="RefSeq" id="XP_016656233.1">
    <property type="nucleotide sequence ID" value="XM_016800744.1"/>
</dbReference>
<dbReference type="SMART" id="SM00249">
    <property type="entry name" value="PHD"/>
    <property type="match status" value="1"/>
</dbReference>
<organism evidence="7 8">
    <name type="scientific">Acyrthosiphon pisum</name>
    <name type="common">Pea aphid</name>
    <dbReference type="NCBI Taxonomy" id="7029"/>
    <lineage>
        <taxon>Eukaryota</taxon>
        <taxon>Metazoa</taxon>
        <taxon>Ecdysozoa</taxon>
        <taxon>Arthropoda</taxon>
        <taxon>Hexapoda</taxon>
        <taxon>Insecta</taxon>
        <taxon>Pterygota</taxon>
        <taxon>Neoptera</taxon>
        <taxon>Paraneoptera</taxon>
        <taxon>Hemiptera</taxon>
        <taxon>Sternorrhyncha</taxon>
        <taxon>Aphidomorpha</taxon>
        <taxon>Aphidoidea</taxon>
        <taxon>Aphididae</taxon>
        <taxon>Macrosiphini</taxon>
        <taxon>Acyrthosiphon</taxon>
    </lineage>
</organism>
<dbReference type="Pfam" id="PF03258">
    <property type="entry name" value="Baculo_FP"/>
    <property type="match status" value="1"/>
</dbReference>
<evidence type="ECO:0000256" key="4">
    <source>
        <dbReference type="PROSITE-ProRule" id="PRU00146"/>
    </source>
</evidence>
<accession>A0A8R2D184</accession>
<dbReference type="Proteomes" id="UP000007819">
    <property type="component" value="Unassembled WGS sequence"/>
</dbReference>
<dbReference type="InterPro" id="IPR057251">
    <property type="entry name" value="FP_C"/>
</dbReference>
<dbReference type="PROSITE" id="PS50016">
    <property type="entry name" value="ZF_PHD_2"/>
    <property type="match status" value="1"/>
</dbReference>
<dbReference type="InterPro" id="IPR011011">
    <property type="entry name" value="Znf_FYVE_PHD"/>
</dbReference>
<keyword evidence="5" id="KW-0175">Coiled coil</keyword>
<feature type="domain" description="PHD-type" evidence="6">
    <location>
        <begin position="1"/>
        <end position="57"/>
    </location>
</feature>
<dbReference type="KEGG" id="api:107882424"/>
<evidence type="ECO:0000313" key="8">
    <source>
        <dbReference type="Proteomes" id="UP000007819"/>
    </source>
</evidence>